<dbReference type="Gene3D" id="3.10.180.10">
    <property type="entry name" value="2,3-Dihydroxybiphenyl 1,2-Dioxygenase, domain 1"/>
    <property type="match status" value="2"/>
</dbReference>
<feature type="region of interest" description="Disordered" evidence="1">
    <location>
        <begin position="245"/>
        <end position="267"/>
    </location>
</feature>
<evidence type="ECO:0000313" key="4">
    <source>
        <dbReference type="Proteomes" id="UP001500063"/>
    </source>
</evidence>
<feature type="domain" description="VOC" evidence="2">
    <location>
        <begin position="137"/>
        <end position="258"/>
    </location>
</feature>
<dbReference type="EMBL" id="BAAABW010000036">
    <property type="protein sequence ID" value="GAA0376166.1"/>
    <property type="molecule type" value="Genomic_DNA"/>
</dbReference>
<organism evidence="3 4">
    <name type="scientific">Streptomyces blastmyceticus</name>
    <dbReference type="NCBI Taxonomy" id="68180"/>
    <lineage>
        <taxon>Bacteria</taxon>
        <taxon>Bacillati</taxon>
        <taxon>Actinomycetota</taxon>
        <taxon>Actinomycetes</taxon>
        <taxon>Kitasatosporales</taxon>
        <taxon>Streptomycetaceae</taxon>
        <taxon>Streptomyces</taxon>
    </lineage>
</organism>
<name>A0ABP3HR32_9ACTN</name>
<dbReference type="PANTHER" id="PTHR33993">
    <property type="entry name" value="GLYOXALASE-RELATED"/>
    <property type="match status" value="1"/>
</dbReference>
<dbReference type="InterPro" id="IPR037523">
    <property type="entry name" value="VOC_core"/>
</dbReference>
<sequence>MASSSDRAVPGAPCWVSLLTHDLTAAQDFYGPVMGWTFRSGRLGENFTVALADGKPVAGIGNVARTMGVAVSWTSYFAVEDADVVASRIRERGGTVAVGPLAVGHGRAALAADSAGAVFGFWEGETLREWRVGREAAPAWLELRTRDAFAAAMFYGEVFEWATGRPDRCEVRYEDDAVMVRSAGHTVACLRGGAVEAAPDPRIRPRWHVYFCVDDVEKAVETALAAGGTVAAKPGQSQVGREATLRDPQGGLFTVTASGADIAPDPS</sequence>
<dbReference type="InterPro" id="IPR052164">
    <property type="entry name" value="Anthracycline_SecMetBiosynth"/>
</dbReference>
<dbReference type="PROSITE" id="PS51819">
    <property type="entry name" value="VOC"/>
    <property type="match status" value="2"/>
</dbReference>
<gene>
    <name evidence="3" type="ORF">GCM10010319_63360</name>
</gene>
<accession>A0ABP3HR32</accession>
<dbReference type="Proteomes" id="UP001500063">
    <property type="component" value="Unassembled WGS sequence"/>
</dbReference>
<evidence type="ECO:0000259" key="2">
    <source>
        <dbReference type="PROSITE" id="PS51819"/>
    </source>
</evidence>
<evidence type="ECO:0000256" key="1">
    <source>
        <dbReference type="SAM" id="MobiDB-lite"/>
    </source>
</evidence>
<keyword evidence="4" id="KW-1185">Reference proteome</keyword>
<dbReference type="Pfam" id="PF18029">
    <property type="entry name" value="Glyoxalase_6"/>
    <property type="match status" value="1"/>
</dbReference>
<proteinExistence type="predicted"/>
<dbReference type="CDD" id="cd07247">
    <property type="entry name" value="SgaA_N_like"/>
    <property type="match status" value="1"/>
</dbReference>
<dbReference type="PANTHER" id="PTHR33993:SF10">
    <property type="entry name" value="CONSERVED PROTEIN"/>
    <property type="match status" value="1"/>
</dbReference>
<evidence type="ECO:0000313" key="3">
    <source>
        <dbReference type="EMBL" id="GAA0376166.1"/>
    </source>
</evidence>
<feature type="domain" description="VOC" evidence="2">
    <location>
        <begin position="12"/>
        <end position="124"/>
    </location>
</feature>
<dbReference type="RefSeq" id="WP_344123356.1">
    <property type="nucleotide sequence ID" value="NZ_BAAABW010000036.1"/>
</dbReference>
<protein>
    <submittedName>
        <fullName evidence="3">VOC family protein</fullName>
    </submittedName>
</protein>
<dbReference type="InterPro" id="IPR041581">
    <property type="entry name" value="Glyoxalase_6"/>
</dbReference>
<dbReference type="InterPro" id="IPR029068">
    <property type="entry name" value="Glyas_Bleomycin-R_OHBP_Dase"/>
</dbReference>
<comment type="caution">
    <text evidence="3">The sequence shown here is derived from an EMBL/GenBank/DDBJ whole genome shotgun (WGS) entry which is preliminary data.</text>
</comment>
<reference evidence="4" key="1">
    <citation type="journal article" date="2019" name="Int. J. Syst. Evol. Microbiol.">
        <title>The Global Catalogue of Microorganisms (GCM) 10K type strain sequencing project: providing services to taxonomists for standard genome sequencing and annotation.</title>
        <authorList>
            <consortium name="The Broad Institute Genomics Platform"/>
            <consortium name="The Broad Institute Genome Sequencing Center for Infectious Disease"/>
            <person name="Wu L."/>
            <person name="Ma J."/>
        </authorList>
    </citation>
    <scope>NUCLEOTIDE SEQUENCE [LARGE SCALE GENOMIC DNA]</scope>
    <source>
        <strain evidence="4">JCM 4565</strain>
    </source>
</reference>
<dbReference type="SUPFAM" id="SSF54593">
    <property type="entry name" value="Glyoxalase/Bleomycin resistance protein/Dihydroxybiphenyl dioxygenase"/>
    <property type="match status" value="2"/>
</dbReference>